<keyword evidence="4" id="KW-0793">Thylakoid</keyword>
<comment type="caution">
    <text evidence="9">The sequence shown here is derived from an EMBL/GenBank/DDBJ whole genome shotgun (WGS) entry which is preliminary data.</text>
</comment>
<dbReference type="InterPro" id="IPR038255">
    <property type="entry name" value="PBS_linker_sf"/>
</dbReference>
<comment type="subcellular location">
    <subcellularLocation>
        <location evidence="1">Endomembrane system</location>
    </subcellularLocation>
</comment>
<keyword evidence="10" id="KW-1185">Reference proteome</keyword>
<dbReference type="PROSITE" id="PS51445">
    <property type="entry name" value="PBS_LINKER"/>
    <property type="match status" value="1"/>
</dbReference>
<evidence type="ECO:0000259" key="8">
    <source>
        <dbReference type="PROSITE" id="PS51445"/>
    </source>
</evidence>
<dbReference type="PANTHER" id="PTHR34011">
    <property type="entry name" value="PHYCOBILISOME 32.1 KDA LINKER POLYPEPTIDE, PHYCOCYANIN-ASSOCIATED, ROD 2-RELATED"/>
    <property type="match status" value="1"/>
</dbReference>
<reference evidence="9 10" key="1">
    <citation type="journal article" date="2021" name="Mar. Drugs">
        <title>Genome Reduction and Secondary Metabolism of the Marine Sponge-Associated Cyanobacterium Leptothoe.</title>
        <authorList>
            <person name="Konstantinou D."/>
            <person name="Popin R.V."/>
            <person name="Fewer D.P."/>
            <person name="Sivonen K."/>
            <person name="Gkelis S."/>
        </authorList>
    </citation>
    <scope>NUCLEOTIDE SEQUENCE [LARGE SCALE GENOMIC DNA]</scope>
    <source>
        <strain evidence="9 10">TAU-MAC 1615</strain>
    </source>
</reference>
<organism evidence="9 10">
    <name type="scientific">Leptothoe kymatousa TAU-MAC 1615</name>
    <dbReference type="NCBI Taxonomy" id="2364775"/>
    <lineage>
        <taxon>Bacteria</taxon>
        <taxon>Bacillati</taxon>
        <taxon>Cyanobacteriota</taxon>
        <taxon>Cyanophyceae</taxon>
        <taxon>Nodosilineales</taxon>
        <taxon>Cymatolegaceae</taxon>
        <taxon>Leptothoe</taxon>
        <taxon>Leptothoe kymatousa</taxon>
    </lineage>
</organism>
<sequence>MTIPILAYSLSCPNHRVDALGAPDDEAIVYSTDELFSPSEMGALISAAYRQIFFHAFDWDRETALESQLRNRQITVRDFIRGLLLSNTFIDSFYTKNNNYRFVQHCIERVLGRRVYGQAEKISWSAVVMGKGVAGFIDELLNSHEYLENFGENVVPYYRRRILPCRNVGDIPFNIASPRYGAYHREQLGFPQPIWQGVVQTFRPYDQQPKTGSPELFLNMAKRVTPQAPRPPHVSVDNIDIATAVPYRTVDSEPSPMASSGPTTVRRRQQPTKAISFLNMAKELTQ</sequence>
<gene>
    <name evidence="9" type="ORF">IXB28_15335</name>
</gene>
<evidence type="ECO:0000256" key="6">
    <source>
        <dbReference type="PROSITE-ProRule" id="PRU00775"/>
    </source>
</evidence>
<name>A0ABS5Y9F9_9CYAN</name>
<dbReference type="Gene3D" id="1.10.3130.20">
    <property type="entry name" value="Phycobilisome linker domain"/>
    <property type="match status" value="1"/>
</dbReference>
<feature type="domain" description="PBS-linker" evidence="8">
    <location>
        <begin position="11"/>
        <end position="187"/>
    </location>
</feature>
<evidence type="ECO:0000256" key="4">
    <source>
        <dbReference type="ARBA" id="ARBA00023078"/>
    </source>
</evidence>
<keyword evidence="5" id="KW-0472">Membrane</keyword>
<accession>A0ABS5Y9F9</accession>
<evidence type="ECO:0000256" key="7">
    <source>
        <dbReference type="SAM" id="MobiDB-lite"/>
    </source>
</evidence>
<evidence type="ECO:0000313" key="9">
    <source>
        <dbReference type="EMBL" id="MBT9313585.1"/>
    </source>
</evidence>
<dbReference type="EMBL" id="JADOER010000014">
    <property type="protein sequence ID" value="MBT9313585.1"/>
    <property type="molecule type" value="Genomic_DNA"/>
</dbReference>
<comment type="similarity">
    <text evidence="6">Belongs to the phycobilisome linker protein family.</text>
</comment>
<feature type="region of interest" description="Disordered" evidence="7">
    <location>
        <begin position="250"/>
        <end position="271"/>
    </location>
</feature>
<evidence type="ECO:0000256" key="1">
    <source>
        <dbReference type="ARBA" id="ARBA00004308"/>
    </source>
</evidence>
<dbReference type="InterPro" id="IPR001297">
    <property type="entry name" value="PBS_linker_dom"/>
</dbReference>
<dbReference type="Pfam" id="PF00427">
    <property type="entry name" value="PBS_linker_poly"/>
    <property type="match status" value="1"/>
</dbReference>
<keyword evidence="3 6" id="KW-0605">Phycobilisome</keyword>
<dbReference type="RefSeq" id="WP_215619475.1">
    <property type="nucleotide sequence ID" value="NZ_JADOER010000014.1"/>
</dbReference>
<evidence type="ECO:0000256" key="2">
    <source>
        <dbReference type="ARBA" id="ARBA00022549"/>
    </source>
</evidence>
<keyword evidence="2" id="KW-0042">Antenna complex</keyword>
<evidence type="ECO:0000256" key="3">
    <source>
        <dbReference type="ARBA" id="ARBA00022738"/>
    </source>
</evidence>
<protein>
    <submittedName>
        <fullName evidence="9">Phycobilisome rod-core linker polypeptide</fullName>
    </submittedName>
</protein>
<evidence type="ECO:0000256" key="5">
    <source>
        <dbReference type="ARBA" id="ARBA00023136"/>
    </source>
</evidence>
<dbReference type="Proteomes" id="UP001196661">
    <property type="component" value="Unassembled WGS sequence"/>
</dbReference>
<evidence type="ECO:0000313" key="10">
    <source>
        <dbReference type="Proteomes" id="UP001196661"/>
    </source>
</evidence>
<proteinExistence type="inferred from homology"/>